<feature type="compositionally biased region" description="Polar residues" evidence="1">
    <location>
        <begin position="16"/>
        <end position="29"/>
    </location>
</feature>
<feature type="region of interest" description="Disordered" evidence="1">
    <location>
        <begin position="1"/>
        <end position="63"/>
    </location>
</feature>
<sequence>MTKSKRHPANKHKNHSNSTQRTITMASTRLEQEMPYKGKSPQKEDENTLKLQPSKKWKNKKED</sequence>
<feature type="compositionally biased region" description="Basic residues" evidence="1">
    <location>
        <begin position="53"/>
        <end position="63"/>
    </location>
</feature>
<protein>
    <submittedName>
        <fullName evidence="2">Uncharacterized protein</fullName>
    </submittedName>
</protein>
<dbReference type="AlphaFoldDB" id="A0A2P2IN50"/>
<evidence type="ECO:0000256" key="1">
    <source>
        <dbReference type="SAM" id="MobiDB-lite"/>
    </source>
</evidence>
<organism evidence="2">
    <name type="scientific">Rhizophora mucronata</name>
    <name type="common">Asiatic mangrove</name>
    <dbReference type="NCBI Taxonomy" id="61149"/>
    <lineage>
        <taxon>Eukaryota</taxon>
        <taxon>Viridiplantae</taxon>
        <taxon>Streptophyta</taxon>
        <taxon>Embryophyta</taxon>
        <taxon>Tracheophyta</taxon>
        <taxon>Spermatophyta</taxon>
        <taxon>Magnoliopsida</taxon>
        <taxon>eudicotyledons</taxon>
        <taxon>Gunneridae</taxon>
        <taxon>Pentapetalae</taxon>
        <taxon>rosids</taxon>
        <taxon>fabids</taxon>
        <taxon>Malpighiales</taxon>
        <taxon>Rhizophoraceae</taxon>
        <taxon>Rhizophora</taxon>
    </lineage>
</organism>
<evidence type="ECO:0000313" key="2">
    <source>
        <dbReference type="EMBL" id="MBW82630.1"/>
    </source>
</evidence>
<dbReference type="EMBL" id="GGEC01002147">
    <property type="protein sequence ID" value="MBW82630.1"/>
    <property type="molecule type" value="Transcribed_RNA"/>
</dbReference>
<proteinExistence type="predicted"/>
<accession>A0A2P2IN50</accession>
<feature type="compositionally biased region" description="Basic residues" evidence="1">
    <location>
        <begin position="1"/>
        <end position="15"/>
    </location>
</feature>
<reference evidence="2" key="1">
    <citation type="submission" date="2018-02" db="EMBL/GenBank/DDBJ databases">
        <title>Rhizophora mucronata_Transcriptome.</title>
        <authorList>
            <person name="Meera S.P."/>
            <person name="Sreeshan A."/>
            <person name="Augustine A."/>
        </authorList>
    </citation>
    <scope>NUCLEOTIDE SEQUENCE</scope>
    <source>
        <tissue evidence="2">Leaf</tissue>
    </source>
</reference>
<feature type="compositionally biased region" description="Basic and acidic residues" evidence="1">
    <location>
        <begin position="30"/>
        <end position="48"/>
    </location>
</feature>
<name>A0A2P2IN50_RHIMU</name>